<dbReference type="Pfam" id="PF14302">
    <property type="entry name" value="DUF4377"/>
    <property type="match status" value="1"/>
</dbReference>
<dbReference type="EMBL" id="JAVDWR010000005">
    <property type="protein sequence ID" value="MDR7121173.1"/>
    <property type="molecule type" value="Genomic_DNA"/>
</dbReference>
<organism evidence="2 3">
    <name type="scientific">Rheinheimera soli</name>
    <dbReference type="NCBI Taxonomy" id="443616"/>
    <lineage>
        <taxon>Bacteria</taxon>
        <taxon>Pseudomonadati</taxon>
        <taxon>Pseudomonadota</taxon>
        <taxon>Gammaproteobacteria</taxon>
        <taxon>Chromatiales</taxon>
        <taxon>Chromatiaceae</taxon>
        <taxon>Rheinheimera</taxon>
    </lineage>
</organism>
<accession>A0ABU1W0D3</accession>
<comment type="caution">
    <text evidence="2">The sequence shown here is derived from an EMBL/GenBank/DDBJ whole genome shotgun (WGS) entry which is preliminary data.</text>
</comment>
<reference evidence="2 3" key="1">
    <citation type="submission" date="2023-07" db="EMBL/GenBank/DDBJ databases">
        <title>Sorghum-associated microbial communities from plants grown in Nebraska, USA.</title>
        <authorList>
            <person name="Schachtman D."/>
        </authorList>
    </citation>
    <scope>NUCLEOTIDE SEQUENCE [LARGE SCALE GENOMIC DNA]</scope>
    <source>
        <strain evidence="2 3">4138</strain>
    </source>
</reference>
<gene>
    <name evidence="2" type="ORF">J2W69_002114</name>
</gene>
<evidence type="ECO:0000313" key="3">
    <source>
        <dbReference type="Proteomes" id="UP001257909"/>
    </source>
</evidence>
<proteinExistence type="predicted"/>
<sequence>MLNLVLVMLMFFTLAGCSESSTPAEASTSTGSAVVAKQPDESGLYPPVLAENTETTLILWVAAEKRQCMAVGPTECLQIRHNPNEDWQLLYGDILGFDYQPGQVYQIEVSEISIPEPPADAPDRQWVLRQIISSHAE</sequence>
<dbReference type="RefSeq" id="WP_310277837.1">
    <property type="nucleotide sequence ID" value="NZ_JAVDWR010000005.1"/>
</dbReference>
<dbReference type="Proteomes" id="UP001257909">
    <property type="component" value="Unassembled WGS sequence"/>
</dbReference>
<evidence type="ECO:0000259" key="1">
    <source>
        <dbReference type="Pfam" id="PF14302"/>
    </source>
</evidence>
<keyword evidence="3" id="KW-1185">Reference proteome</keyword>
<protein>
    <recommendedName>
        <fullName evidence="1">DUF4377 domain-containing protein</fullName>
    </recommendedName>
</protein>
<evidence type="ECO:0000313" key="2">
    <source>
        <dbReference type="EMBL" id="MDR7121173.1"/>
    </source>
</evidence>
<name>A0ABU1W0D3_9GAMM</name>
<dbReference type="InterPro" id="IPR025485">
    <property type="entry name" value="DUF4377"/>
</dbReference>
<feature type="domain" description="DUF4377" evidence="1">
    <location>
        <begin position="60"/>
        <end position="133"/>
    </location>
</feature>